<keyword evidence="7" id="KW-0832">Ubl conjugation</keyword>
<evidence type="ECO:0000256" key="8">
    <source>
        <dbReference type="ARBA" id="ARBA00023198"/>
    </source>
</evidence>
<dbReference type="Proteomes" id="UP001591681">
    <property type="component" value="Unassembled WGS sequence"/>
</dbReference>
<evidence type="ECO:0000313" key="12">
    <source>
        <dbReference type="Proteomes" id="UP001591681"/>
    </source>
</evidence>
<dbReference type="GO" id="GO:0005829">
    <property type="term" value="C:cytosol"/>
    <property type="evidence" value="ECO:0007669"/>
    <property type="project" value="UniProtKB-SubCell"/>
</dbReference>
<evidence type="ECO:0000256" key="4">
    <source>
        <dbReference type="ARBA" id="ARBA00022737"/>
    </source>
</evidence>
<sequence>MATSQDFYDSTDSWLNARSLHMQALLTPPVTPEGRSSLLEPQSPPVVLVRNQHTSLTAAVNPNAEEPADMDESGQCLDDVIATVLSSGDTPVAKRRVVVLRGRAGAGKSVSLEKLAEDWARGQVLQGYDLVLHVCVSECVAKWARKVREHSSVSEKEETMQNFLSLEDLLILAHPHLSSPTVSYVLKERSSSSTHLRLLLLLDGLDQTPHLPEISELLLTLPELPLCSDPLCPVPISHLLSSLAQGALLPTASLVITSRQVPDVYEMPRSVECVEVLGFSSSQRAQFFQLFLSGDGTLACKLSQLCDSVFSRYQLCSLPLFCWTLVIVGGTLQQFGTPLPETLTQLWAHITALSLTPTTSPAGPAQVPPARALLRGLAQLARVCSVDGRGFCSREELLSRNLEPFLSSPQLHAFLQEGVDIHGAQMFLFRCPMMQQFLVAVGFFLEDSGGSGSVEEQLRDLEEDMMEFGKLFVAGLSEPSQRAPLQGLLETQYAEEQAAAFQRWLEKHAQETLAGYSKERHMQCFHLLKETQNKTLVKQCMSSPGARLGISYGGLERADCAALSYVLSCAGEIQQLNLYSSRNLTSGHTSQLIPVFRMAPTIILSQSELAPASLTHLAEGLKGGATTHLDLSYCALGDEGLRVLCPALTHSSLHTLRIPVCKLTAACCKDLSAALAVCALHVLDLRGNKIADEGLKLISNALKSQQCKLQELSLHSCDVSSSAMHALSEALSCGHCALVYLDLTRNDLSDPGMTALSHGLSNPSCRIHTLKLVDCGLTGSCCAALASAVRSGGSLAELDVSCNDLGQEGALLLCERLKGPQCPLVSLSMTQCELTLPVFSALEEVLRGRSKLQSLALGLNKVGDRGARHLWGALKHTQCSLQDLDLEMIGLTDECVVELCEAVKAHGSLKTLILKNNSLTDSSVPFLVQLVQNCPGMKELNLQYNDLSEDVFEFMDSCSRIRY</sequence>
<dbReference type="InterPro" id="IPR001611">
    <property type="entry name" value="Leu-rich_rpt"/>
</dbReference>
<keyword evidence="8" id="KW-0395">Inflammatory response</keyword>
<evidence type="ECO:0000259" key="10">
    <source>
        <dbReference type="PROSITE" id="PS50837"/>
    </source>
</evidence>
<dbReference type="InterPro" id="IPR027417">
    <property type="entry name" value="P-loop_NTPase"/>
</dbReference>
<keyword evidence="6" id="KW-0067">ATP-binding</keyword>
<evidence type="ECO:0000256" key="9">
    <source>
        <dbReference type="ARBA" id="ARBA00023233"/>
    </source>
</evidence>
<evidence type="ECO:0000256" key="1">
    <source>
        <dbReference type="ARBA" id="ARBA00004110"/>
    </source>
</evidence>
<keyword evidence="12" id="KW-1185">Reference proteome</keyword>
<dbReference type="InterPro" id="IPR041267">
    <property type="entry name" value="NLRP_HD2"/>
</dbReference>
<organism evidence="11 12">
    <name type="scientific">Coilia grayii</name>
    <name type="common">Gray's grenadier anchovy</name>
    <dbReference type="NCBI Taxonomy" id="363190"/>
    <lineage>
        <taxon>Eukaryota</taxon>
        <taxon>Metazoa</taxon>
        <taxon>Chordata</taxon>
        <taxon>Craniata</taxon>
        <taxon>Vertebrata</taxon>
        <taxon>Euteleostomi</taxon>
        <taxon>Actinopterygii</taxon>
        <taxon>Neopterygii</taxon>
        <taxon>Teleostei</taxon>
        <taxon>Clupei</taxon>
        <taxon>Clupeiformes</taxon>
        <taxon>Clupeoidei</taxon>
        <taxon>Engraulidae</taxon>
        <taxon>Coilinae</taxon>
        <taxon>Coilia</taxon>
    </lineage>
</organism>
<keyword evidence="3" id="KW-0963">Cytoplasm</keyword>
<evidence type="ECO:0000256" key="5">
    <source>
        <dbReference type="ARBA" id="ARBA00022741"/>
    </source>
</evidence>
<dbReference type="Pfam" id="PF17776">
    <property type="entry name" value="NLRC4_HD2"/>
    <property type="match status" value="1"/>
</dbReference>
<dbReference type="SUPFAM" id="SSF52047">
    <property type="entry name" value="RNI-like"/>
    <property type="match status" value="2"/>
</dbReference>
<evidence type="ECO:0000313" key="11">
    <source>
        <dbReference type="EMBL" id="KAL2102000.1"/>
    </source>
</evidence>
<dbReference type="Pfam" id="PF13516">
    <property type="entry name" value="LRR_6"/>
    <property type="match status" value="5"/>
</dbReference>
<dbReference type="InterPro" id="IPR050637">
    <property type="entry name" value="NLRP_innate_immun_reg"/>
</dbReference>
<evidence type="ECO:0000256" key="6">
    <source>
        <dbReference type="ARBA" id="ARBA00022840"/>
    </source>
</evidence>
<dbReference type="SMART" id="SM00368">
    <property type="entry name" value="LRR_RI"/>
    <property type="match status" value="10"/>
</dbReference>
<comment type="caution">
    <text evidence="11">The sequence shown here is derived from an EMBL/GenBank/DDBJ whole genome shotgun (WGS) entry which is preliminary data.</text>
</comment>
<dbReference type="SUPFAM" id="SSF52540">
    <property type="entry name" value="P-loop containing nucleoside triphosphate hydrolases"/>
    <property type="match status" value="1"/>
</dbReference>
<dbReference type="PROSITE" id="PS50837">
    <property type="entry name" value="NACHT"/>
    <property type="match status" value="1"/>
</dbReference>
<protein>
    <recommendedName>
        <fullName evidence="10">NACHT domain-containing protein</fullName>
    </recommendedName>
</protein>
<dbReference type="Gene3D" id="3.80.10.10">
    <property type="entry name" value="Ribonuclease Inhibitor"/>
    <property type="match status" value="2"/>
</dbReference>
<evidence type="ECO:0000256" key="3">
    <source>
        <dbReference type="ARBA" id="ARBA00022490"/>
    </source>
</evidence>
<keyword evidence="5" id="KW-0547">Nucleotide-binding</keyword>
<evidence type="ECO:0000256" key="2">
    <source>
        <dbReference type="ARBA" id="ARBA00008665"/>
    </source>
</evidence>
<gene>
    <name evidence="11" type="ORF">ACEWY4_003761</name>
</gene>
<dbReference type="Gene3D" id="3.40.50.300">
    <property type="entry name" value="P-loop containing nucleotide triphosphate hydrolases"/>
    <property type="match status" value="1"/>
</dbReference>
<reference evidence="11 12" key="1">
    <citation type="submission" date="2024-09" db="EMBL/GenBank/DDBJ databases">
        <title>A chromosome-level genome assembly of Gray's grenadier anchovy, Coilia grayii.</title>
        <authorList>
            <person name="Fu Z."/>
        </authorList>
    </citation>
    <scope>NUCLEOTIDE SEQUENCE [LARGE SCALE GENOMIC DNA]</scope>
    <source>
        <strain evidence="11">G4</strain>
        <tissue evidence="11">Muscle</tissue>
    </source>
</reference>
<keyword evidence="9" id="KW-1271">Inflammasome</keyword>
<dbReference type="EMBL" id="JBHFQA010000003">
    <property type="protein sequence ID" value="KAL2102000.1"/>
    <property type="molecule type" value="Genomic_DNA"/>
</dbReference>
<dbReference type="Pfam" id="PF05729">
    <property type="entry name" value="NACHT"/>
    <property type="match status" value="1"/>
</dbReference>
<dbReference type="PANTHER" id="PTHR45690">
    <property type="entry name" value="NACHT, LRR AND PYD DOMAINS-CONTAINING PROTEIN 12"/>
    <property type="match status" value="1"/>
</dbReference>
<dbReference type="InterPro" id="IPR007111">
    <property type="entry name" value="NACHT_NTPase"/>
</dbReference>
<name>A0ABD1KS79_9TELE</name>
<dbReference type="AlphaFoldDB" id="A0ABD1KS79"/>
<evidence type="ECO:0000256" key="7">
    <source>
        <dbReference type="ARBA" id="ARBA00022843"/>
    </source>
</evidence>
<comment type="subcellular location">
    <subcellularLocation>
        <location evidence="1">Inflammasome</location>
    </subcellularLocation>
</comment>
<dbReference type="PANTHER" id="PTHR45690:SF19">
    <property type="entry name" value="NACHT, LRR AND PYD DOMAINS-CONTAINING PROTEIN 3"/>
    <property type="match status" value="1"/>
</dbReference>
<dbReference type="InterPro" id="IPR032675">
    <property type="entry name" value="LRR_dom_sf"/>
</dbReference>
<keyword evidence="4" id="KW-0677">Repeat</keyword>
<comment type="similarity">
    <text evidence="2">Belongs to the NLRP family.</text>
</comment>
<proteinExistence type="inferred from homology"/>
<dbReference type="GO" id="GO:0005524">
    <property type="term" value="F:ATP binding"/>
    <property type="evidence" value="ECO:0007669"/>
    <property type="project" value="UniProtKB-KW"/>
</dbReference>
<accession>A0ABD1KS79</accession>
<feature type="domain" description="NACHT" evidence="10">
    <location>
        <begin position="96"/>
        <end position="259"/>
    </location>
</feature>